<dbReference type="InterPro" id="IPR024652">
    <property type="entry name" value="Trichodiene_synth"/>
</dbReference>
<name>A0AAI9TDT2_PENTH</name>
<gene>
    <name evidence="2" type="ORF">VN97_g8214</name>
</gene>
<dbReference type="EMBL" id="LACB01000284">
    <property type="protein sequence ID" value="KAJ9485136.1"/>
    <property type="molecule type" value="Genomic_DNA"/>
</dbReference>
<dbReference type="GO" id="GO:0016838">
    <property type="term" value="F:carbon-oxygen lyase activity, acting on phosphates"/>
    <property type="evidence" value="ECO:0007669"/>
    <property type="project" value="InterPro"/>
</dbReference>
<evidence type="ECO:0000256" key="1">
    <source>
        <dbReference type="ARBA" id="ARBA00023239"/>
    </source>
</evidence>
<keyword evidence="3" id="KW-1185">Reference proteome</keyword>
<reference evidence="2" key="2">
    <citation type="journal article" date="2016" name="Fungal Biol.">
        <title>Ochratoxin A production by Penicillium thymicola.</title>
        <authorList>
            <person name="Nguyen H.D.T."/>
            <person name="McMullin D.R."/>
            <person name="Ponomareva E."/>
            <person name="Riley R."/>
            <person name="Pomraning K.R."/>
            <person name="Baker S.E."/>
            <person name="Seifert K.A."/>
        </authorList>
    </citation>
    <scope>NUCLEOTIDE SEQUENCE</scope>
    <source>
        <strain evidence="2">DAOM 180753</strain>
    </source>
</reference>
<evidence type="ECO:0000313" key="3">
    <source>
        <dbReference type="Proteomes" id="UP001227192"/>
    </source>
</evidence>
<proteinExistence type="predicted"/>
<dbReference type="Pfam" id="PF06330">
    <property type="entry name" value="TRI5"/>
    <property type="match status" value="1"/>
</dbReference>
<dbReference type="Proteomes" id="UP001227192">
    <property type="component" value="Unassembled WGS sequence"/>
</dbReference>
<reference evidence="2" key="1">
    <citation type="submission" date="2015-06" db="EMBL/GenBank/DDBJ databases">
        <authorList>
            <person name="Nguyen H."/>
        </authorList>
    </citation>
    <scope>NUCLEOTIDE SEQUENCE</scope>
    <source>
        <strain evidence="2">DAOM 180753</strain>
    </source>
</reference>
<accession>A0AAI9TDT2</accession>
<keyword evidence="1" id="KW-0456">Lyase</keyword>
<dbReference type="AlphaFoldDB" id="A0AAI9TDT2"/>
<comment type="caution">
    <text evidence="2">The sequence shown here is derived from an EMBL/GenBank/DDBJ whole genome shotgun (WGS) entry which is preliminary data.</text>
</comment>
<evidence type="ECO:0000313" key="2">
    <source>
        <dbReference type="EMBL" id="KAJ9485136.1"/>
    </source>
</evidence>
<sequence length="107" mass="11789">MNALGQCVGRSIFPKQDFNKNEVFAEIKATIVQIENLIGCANDLLPFYGSSTSCVTRRVRSVTSASPSIHTLLPSANHAANTRLLRRSLISTIRSLRGHYISFDIPL</sequence>
<protein>
    <submittedName>
        <fullName evidence="2">Uncharacterized protein</fullName>
    </submittedName>
</protein>
<organism evidence="2 3">
    <name type="scientific">Penicillium thymicola</name>
    <dbReference type="NCBI Taxonomy" id="293382"/>
    <lineage>
        <taxon>Eukaryota</taxon>
        <taxon>Fungi</taxon>
        <taxon>Dikarya</taxon>
        <taxon>Ascomycota</taxon>
        <taxon>Pezizomycotina</taxon>
        <taxon>Eurotiomycetes</taxon>
        <taxon>Eurotiomycetidae</taxon>
        <taxon>Eurotiales</taxon>
        <taxon>Aspergillaceae</taxon>
        <taxon>Penicillium</taxon>
    </lineage>
</organism>